<dbReference type="EMBL" id="KN880953">
    <property type="protein sequence ID" value="KIY61405.1"/>
    <property type="molecule type" value="Genomic_DNA"/>
</dbReference>
<protein>
    <submittedName>
        <fullName evidence="2">Uncharacterized protein</fullName>
    </submittedName>
</protein>
<proteinExistence type="predicted"/>
<evidence type="ECO:0000313" key="2">
    <source>
        <dbReference type="EMBL" id="KIY61405.1"/>
    </source>
</evidence>
<dbReference type="Proteomes" id="UP000054007">
    <property type="component" value="Unassembled WGS sequence"/>
</dbReference>
<sequence length="562" mass="63333">MRNLVQTTANIGALQASIGNFEQCSLRANLQPPAPPVDTLSDLSELSDDETPAHPPPKTFSRLRQPPSSSELRVLSPPPSNHHSARPATRSTRKKLVLKAQKPSPPQSSSSSVQSRNFHPQKPRASPHKASSNVVPHCETRPIPRVTPAQKQSSLQEIHISNSLPLPPPPPAFHFTLSTTDSEPSAPKKRRTKPQTEEAIAKAKAKKNAYRTRRRRLESRFHGLKDSWLKHMHNARVYMLPNFDITDTRCGVGGWRGSSSNVYEAPHTLAEAIAQGFDEFEWDGNTTVVFLDRNRRFIVLLRKKDNSPAGLARQERMTTKLKEEAGRALLKGKMGQGDFNALRDGLVHNQGTHVPSRVFNNQTNTRVLQRIFSDEDFVYESHQTDIALRMWNPALHQALWDVREALSSQPETEDLPWPYEHSPYTLTTVNFGPQTVCKTHRDHADFAFLMSVLKAFGPYDYRKGGHIVLPTLRLAIQFPQGAEAYFPTARLPHANTQIAPHETRYSVTSYSGGGLFEWCYRGGLSKTGWLDYLAKYEKAAEEAELDRERPALLTDRFFPVWT</sequence>
<accession>A0A0D7ATR7</accession>
<keyword evidence="3" id="KW-1185">Reference proteome</keyword>
<feature type="region of interest" description="Disordered" evidence="1">
    <location>
        <begin position="29"/>
        <end position="141"/>
    </location>
</feature>
<dbReference type="STRING" id="1314674.A0A0D7ATR7"/>
<name>A0A0D7ATR7_9AGAR</name>
<dbReference type="OrthoDB" id="3245313at2759"/>
<feature type="region of interest" description="Disordered" evidence="1">
    <location>
        <begin position="161"/>
        <end position="211"/>
    </location>
</feature>
<evidence type="ECO:0000256" key="1">
    <source>
        <dbReference type="SAM" id="MobiDB-lite"/>
    </source>
</evidence>
<reference evidence="2 3" key="1">
    <citation type="journal article" date="2015" name="Fungal Genet. Biol.">
        <title>Evolution of novel wood decay mechanisms in Agaricales revealed by the genome sequences of Fistulina hepatica and Cylindrobasidium torrendii.</title>
        <authorList>
            <person name="Floudas D."/>
            <person name="Held B.W."/>
            <person name="Riley R."/>
            <person name="Nagy L.G."/>
            <person name="Koehler G."/>
            <person name="Ransdell A.S."/>
            <person name="Younus H."/>
            <person name="Chow J."/>
            <person name="Chiniquy J."/>
            <person name="Lipzen A."/>
            <person name="Tritt A."/>
            <person name="Sun H."/>
            <person name="Haridas S."/>
            <person name="LaButti K."/>
            <person name="Ohm R.A."/>
            <person name="Kues U."/>
            <person name="Blanchette R.A."/>
            <person name="Grigoriev I.V."/>
            <person name="Minto R.E."/>
            <person name="Hibbett D.S."/>
        </authorList>
    </citation>
    <scope>NUCLEOTIDE SEQUENCE [LARGE SCALE GENOMIC DNA]</scope>
    <source>
        <strain evidence="2 3">FP15055 ss-10</strain>
    </source>
</reference>
<organism evidence="2 3">
    <name type="scientific">Cylindrobasidium torrendii FP15055 ss-10</name>
    <dbReference type="NCBI Taxonomy" id="1314674"/>
    <lineage>
        <taxon>Eukaryota</taxon>
        <taxon>Fungi</taxon>
        <taxon>Dikarya</taxon>
        <taxon>Basidiomycota</taxon>
        <taxon>Agaricomycotina</taxon>
        <taxon>Agaricomycetes</taxon>
        <taxon>Agaricomycetidae</taxon>
        <taxon>Agaricales</taxon>
        <taxon>Marasmiineae</taxon>
        <taxon>Physalacriaceae</taxon>
        <taxon>Cylindrobasidium</taxon>
    </lineage>
</organism>
<dbReference type="AlphaFoldDB" id="A0A0D7ATR7"/>
<dbReference type="Gene3D" id="3.60.130.30">
    <property type="match status" value="1"/>
</dbReference>
<gene>
    <name evidence="2" type="ORF">CYLTODRAFT_415460</name>
</gene>
<evidence type="ECO:0000313" key="3">
    <source>
        <dbReference type="Proteomes" id="UP000054007"/>
    </source>
</evidence>